<name>A0ABV9ZG47_9PSEU</name>
<sequence>MTSTDLEQELARWEALSLARLIGRDAPTAGDPVAFTASRVRIGAVLLAAWSTDVEIRAALRPVFEAAVPDQRALLALGDIDTWLRDGRLARGWWVQAAAGPDPELAALGAWRAGRADLRGGRPDDALPLLRQADLAGIREASLALGRILADRGEQDAADGAFRRARTGTDILRLAEDRLHADDIDGAERELLGFTAGSAGERSWECSVRGEIAFGRGDLDGAESFFGLATTAPGGRGRQCELRLAQIAIAEADPVMAHHWIARAIDGDDAVADQARVLLDLHRALVEQGERIADGDEEPPWE</sequence>
<proteinExistence type="predicted"/>
<reference evidence="2" key="1">
    <citation type="journal article" date="2019" name="Int. J. Syst. Evol. Microbiol.">
        <title>The Global Catalogue of Microorganisms (GCM) 10K type strain sequencing project: providing services to taxonomists for standard genome sequencing and annotation.</title>
        <authorList>
            <consortium name="The Broad Institute Genomics Platform"/>
            <consortium name="The Broad Institute Genome Sequencing Center for Infectious Disease"/>
            <person name="Wu L."/>
            <person name="Ma J."/>
        </authorList>
    </citation>
    <scope>NUCLEOTIDE SEQUENCE [LARGE SCALE GENOMIC DNA]</scope>
    <source>
        <strain evidence="2">XZYJ18</strain>
    </source>
</reference>
<organism evidence="1 2">
    <name type="scientific">Actinomycetospora rhizophila</name>
    <dbReference type="NCBI Taxonomy" id="1416876"/>
    <lineage>
        <taxon>Bacteria</taxon>
        <taxon>Bacillati</taxon>
        <taxon>Actinomycetota</taxon>
        <taxon>Actinomycetes</taxon>
        <taxon>Pseudonocardiales</taxon>
        <taxon>Pseudonocardiaceae</taxon>
        <taxon>Actinomycetospora</taxon>
    </lineage>
</organism>
<dbReference type="EMBL" id="JBHSKG010000007">
    <property type="protein sequence ID" value="MFC5139591.1"/>
    <property type="molecule type" value="Genomic_DNA"/>
</dbReference>
<accession>A0ABV9ZG47</accession>
<gene>
    <name evidence="1" type="ORF">ACFPK1_15230</name>
</gene>
<evidence type="ECO:0000313" key="2">
    <source>
        <dbReference type="Proteomes" id="UP001596175"/>
    </source>
</evidence>
<evidence type="ECO:0000313" key="1">
    <source>
        <dbReference type="EMBL" id="MFC5139591.1"/>
    </source>
</evidence>
<protein>
    <submittedName>
        <fullName evidence="1">Tetratricopeptide repeat protein</fullName>
    </submittedName>
</protein>
<keyword evidence="2" id="KW-1185">Reference proteome</keyword>
<dbReference type="RefSeq" id="WP_378021771.1">
    <property type="nucleotide sequence ID" value="NZ_JBHSKG010000007.1"/>
</dbReference>
<comment type="caution">
    <text evidence="1">The sequence shown here is derived from an EMBL/GenBank/DDBJ whole genome shotgun (WGS) entry which is preliminary data.</text>
</comment>
<dbReference type="Proteomes" id="UP001596175">
    <property type="component" value="Unassembled WGS sequence"/>
</dbReference>